<dbReference type="Pfam" id="PF14571">
    <property type="entry name" value="Di19_C"/>
    <property type="match status" value="1"/>
</dbReference>
<dbReference type="AlphaFoldDB" id="A0AA88QWZ7"/>
<gene>
    <name evidence="5" type="ORF">RJ640_030256</name>
</gene>
<keyword evidence="6" id="KW-1185">Reference proteome</keyword>
<evidence type="ECO:0000313" key="6">
    <source>
        <dbReference type="Proteomes" id="UP001187471"/>
    </source>
</evidence>
<evidence type="ECO:0000256" key="1">
    <source>
        <dbReference type="ARBA" id="ARBA00007109"/>
    </source>
</evidence>
<comment type="similarity">
    <text evidence="1">Belongs to the Di19 family.</text>
</comment>
<comment type="caution">
    <text evidence="5">The sequence shown here is derived from an EMBL/GenBank/DDBJ whole genome shotgun (WGS) entry which is preliminary data.</text>
</comment>
<name>A0AA88QWZ7_9ASTE</name>
<dbReference type="InterPro" id="IPR033347">
    <property type="entry name" value="Di19"/>
</dbReference>
<feature type="region of interest" description="Disordered" evidence="2">
    <location>
        <begin position="164"/>
        <end position="201"/>
    </location>
</feature>
<proteinExistence type="inferred from homology"/>
<feature type="domain" description="Di19 C-terminal" evidence="4">
    <location>
        <begin position="128"/>
        <end position="218"/>
    </location>
</feature>
<dbReference type="PANTHER" id="PTHR31875">
    <property type="entry name" value="PROTEIN DEHYDRATION-INDUCED 19"/>
    <property type="match status" value="1"/>
</dbReference>
<evidence type="ECO:0000259" key="4">
    <source>
        <dbReference type="Pfam" id="PF14571"/>
    </source>
</evidence>
<protein>
    <submittedName>
        <fullName evidence="5">Uncharacterized protein</fullName>
    </submittedName>
</protein>
<evidence type="ECO:0000259" key="3">
    <source>
        <dbReference type="Pfam" id="PF05605"/>
    </source>
</evidence>
<feature type="compositionally biased region" description="Basic and acidic residues" evidence="2">
    <location>
        <begin position="181"/>
        <end position="194"/>
    </location>
</feature>
<dbReference type="Pfam" id="PF05605">
    <property type="entry name" value="zf-Di19"/>
    <property type="match status" value="1"/>
</dbReference>
<dbReference type="InterPro" id="IPR008598">
    <property type="entry name" value="Di19_Zn-bd"/>
</dbReference>
<evidence type="ECO:0000256" key="2">
    <source>
        <dbReference type="SAM" id="MobiDB-lite"/>
    </source>
</evidence>
<dbReference type="PANTHER" id="PTHR31875:SF24">
    <property type="entry name" value="PROTEIN DEHYDRATION-INDUCED 19 HOMOLOG 5"/>
    <property type="match status" value="1"/>
</dbReference>
<dbReference type="InterPro" id="IPR027935">
    <property type="entry name" value="Di19_C"/>
</dbReference>
<accession>A0AA88QWZ7</accession>
<organism evidence="5 6">
    <name type="scientific">Escallonia rubra</name>
    <dbReference type="NCBI Taxonomy" id="112253"/>
    <lineage>
        <taxon>Eukaryota</taxon>
        <taxon>Viridiplantae</taxon>
        <taxon>Streptophyta</taxon>
        <taxon>Embryophyta</taxon>
        <taxon>Tracheophyta</taxon>
        <taxon>Spermatophyta</taxon>
        <taxon>Magnoliopsida</taxon>
        <taxon>eudicotyledons</taxon>
        <taxon>Gunneridae</taxon>
        <taxon>Pentapetalae</taxon>
        <taxon>asterids</taxon>
        <taxon>campanulids</taxon>
        <taxon>Escalloniales</taxon>
        <taxon>Escalloniaceae</taxon>
        <taxon>Escallonia</taxon>
    </lineage>
</organism>
<feature type="domain" description="Di19 zinc-binding" evidence="3">
    <location>
        <begin position="52"/>
        <end position="102"/>
    </location>
</feature>
<sequence length="219" mass="24560">MGKEPEEEMDMDFWAARFHSAKHLSAVQAAAHVNSSGNHLIMEGDDDMRAWFPCPFCFVEIEVPALCSHLQAEHCFNLSTVCPICAENLGKDAIDHFTTQHAHSVKRRRKLQKSGFLTNNSSMMLGKDLSSFLGCNSTNSRGHVYAPDPVSPFLCNITLSEQPKDNLEDPLPDYATSTTSDAKRSELKPSISDEAREEEYAERRQRAAFCQQLIMSTIF</sequence>
<evidence type="ECO:0000313" key="5">
    <source>
        <dbReference type="EMBL" id="KAK2974648.1"/>
    </source>
</evidence>
<dbReference type="EMBL" id="JAVXUO010002288">
    <property type="protein sequence ID" value="KAK2974648.1"/>
    <property type="molecule type" value="Genomic_DNA"/>
</dbReference>
<reference evidence="5" key="1">
    <citation type="submission" date="2022-12" db="EMBL/GenBank/DDBJ databases">
        <title>Draft genome assemblies for two species of Escallonia (Escalloniales).</title>
        <authorList>
            <person name="Chanderbali A."/>
            <person name="Dervinis C."/>
            <person name="Anghel I."/>
            <person name="Soltis D."/>
            <person name="Soltis P."/>
            <person name="Zapata F."/>
        </authorList>
    </citation>
    <scope>NUCLEOTIDE SEQUENCE</scope>
    <source>
        <strain evidence="5">UCBG92.1500</strain>
        <tissue evidence="5">Leaf</tissue>
    </source>
</reference>
<dbReference type="Proteomes" id="UP001187471">
    <property type="component" value="Unassembled WGS sequence"/>
</dbReference>